<keyword evidence="3" id="KW-1185">Reference proteome</keyword>
<dbReference type="PANTHER" id="PTHR33121:SF23">
    <property type="entry name" value="CYCLIC DI-GMP PHOSPHODIESTERASE PDEB"/>
    <property type="match status" value="1"/>
</dbReference>
<evidence type="ECO:0000313" key="3">
    <source>
        <dbReference type="Proteomes" id="UP000191110"/>
    </source>
</evidence>
<organism evidence="2 3">
    <name type="scientific">Solemya pervernicosa gill symbiont</name>
    <dbReference type="NCBI Taxonomy" id="642797"/>
    <lineage>
        <taxon>Bacteria</taxon>
        <taxon>Pseudomonadati</taxon>
        <taxon>Pseudomonadota</taxon>
        <taxon>Gammaproteobacteria</taxon>
        <taxon>sulfur-oxidizing symbionts</taxon>
    </lineage>
</organism>
<dbReference type="CDD" id="cd01948">
    <property type="entry name" value="EAL"/>
    <property type="match status" value="1"/>
</dbReference>
<dbReference type="Pfam" id="PF00563">
    <property type="entry name" value="EAL"/>
    <property type="match status" value="1"/>
</dbReference>
<dbReference type="SUPFAM" id="SSF141868">
    <property type="entry name" value="EAL domain-like"/>
    <property type="match status" value="1"/>
</dbReference>
<reference evidence="2 3" key="1">
    <citation type="submission" date="2016-11" db="EMBL/GenBank/DDBJ databases">
        <title>Mixed transmission modes and dynamic genome evolution in an obligate animal-bacterial symbiosis.</title>
        <authorList>
            <person name="Russell S.L."/>
            <person name="Corbett-Detig R.B."/>
            <person name="Cavanaugh C.M."/>
        </authorList>
    </citation>
    <scope>NUCLEOTIDE SEQUENCE [LARGE SCALE GENOMIC DNA]</scope>
    <source>
        <strain evidence="2">Sveles-Q1</strain>
    </source>
</reference>
<dbReference type="Gene3D" id="3.20.20.450">
    <property type="entry name" value="EAL domain"/>
    <property type="match status" value="1"/>
</dbReference>
<evidence type="ECO:0000313" key="2">
    <source>
        <dbReference type="EMBL" id="OOZ40387.1"/>
    </source>
</evidence>
<dbReference type="OrthoDB" id="9812358at2"/>
<accession>A0A1T2L5J9</accession>
<evidence type="ECO:0000259" key="1">
    <source>
        <dbReference type="PROSITE" id="PS50883"/>
    </source>
</evidence>
<dbReference type="GO" id="GO:0071111">
    <property type="term" value="F:cyclic-guanylate-specific phosphodiesterase activity"/>
    <property type="evidence" value="ECO:0007669"/>
    <property type="project" value="InterPro"/>
</dbReference>
<dbReference type="RefSeq" id="WP_078483547.1">
    <property type="nucleotide sequence ID" value="NZ_MPRL01000026.1"/>
</dbReference>
<dbReference type="InterPro" id="IPR035919">
    <property type="entry name" value="EAL_sf"/>
</dbReference>
<dbReference type="EMBL" id="MPRL01000026">
    <property type="protein sequence ID" value="OOZ40387.1"/>
    <property type="molecule type" value="Genomic_DNA"/>
</dbReference>
<gene>
    <name evidence="2" type="ORF">BOW53_07910</name>
</gene>
<proteinExistence type="predicted"/>
<protein>
    <recommendedName>
        <fullName evidence="1">EAL domain-containing protein</fullName>
    </recommendedName>
</protein>
<dbReference type="InterPro" id="IPR050706">
    <property type="entry name" value="Cyclic-di-GMP_PDE-like"/>
</dbReference>
<feature type="domain" description="EAL" evidence="1">
    <location>
        <begin position="1"/>
        <end position="221"/>
    </location>
</feature>
<dbReference type="PROSITE" id="PS50883">
    <property type="entry name" value="EAL"/>
    <property type="match status" value="1"/>
</dbReference>
<dbReference type="PANTHER" id="PTHR33121">
    <property type="entry name" value="CYCLIC DI-GMP PHOSPHODIESTERASE PDEF"/>
    <property type="match status" value="1"/>
</dbReference>
<dbReference type="Proteomes" id="UP000191110">
    <property type="component" value="Unassembled WGS sequence"/>
</dbReference>
<dbReference type="InterPro" id="IPR001633">
    <property type="entry name" value="EAL_dom"/>
</dbReference>
<sequence>MAVSEGKLIPPGFFLPAAERYDLMGDIDRWVIENAFSSFFEFSERKHDEGVSNGYVYLAINLSGNSIGDPSLLGYIHQKLRDHNIPPQNISFEITETAAIANLANATHFIKEMRAIGCHFALDDFGSGLSSFAYLKNLPVDYLKIDGSFVKDIVTDPVDHAMVDAINKIGQVMGIRTIAEYVENEDIFYTLRDIGVDFAQGFGIGKPEPIFDEDRYHGQMEL</sequence>
<comment type="caution">
    <text evidence="2">The sequence shown here is derived from an EMBL/GenBank/DDBJ whole genome shotgun (WGS) entry which is preliminary data.</text>
</comment>
<dbReference type="SMART" id="SM00052">
    <property type="entry name" value="EAL"/>
    <property type="match status" value="1"/>
</dbReference>
<name>A0A1T2L5J9_9GAMM</name>
<dbReference type="AlphaFoldDB" id="A0A1T2L5J9"/>